<proteinExistence type="predicted"/>
<protein>
    <submittedName>
        <fullName evidence="1">Uncharacterized protein</fullName>
    </submittedName>
</protein>
<gene>
    <name evidence="1" type="ORF">NW766_001604</name>
</gene>
<dbReference type="EMBL" id="JAPDHF010000002">
    <property type="protein sequence ID" value="KAJ4022565.1"/>
    <property type="molecule type" value="Genomic_DNA"/>
</dbReference>
<organism evidence="1 2">
    <name type="scientific">Fusarium irregulare</name>
    <dbReference type="NCBI Taxonomy" id="2494466"/>
    <lineage>
        <taxon>Eukaryota</taxon>
        <taxon>Fungi</taxon>
        <taxon>Dikarya</taxon>
        <taxon>Ascomycota</taxon>
        <taxon>Pezizomycotina</taxon>
        <taxon>Sordariomycetes</taxon>
        <taxon>Hypocreomycetidae</taxon>
        <taxon>Hypocreales</taxon>
        <taxon>Nectriaceae</taxon>
        <taxon>Fusarium</taxon>
        <taxon>Fusarium incarnatum-equiseti species complex</taxon>
    </lineage>
</organism>
<keyword evidence="2" id="KW-1185">Reference proteome</keyword>
<evidence type="ECO:0000313" key="2">
    <source>
        <dbReference type="Proteomes" id="UP001152130"/>
    </source>
</evidence>
<evidence type="ECO:0000313" key="1">
    <source>
        <dbReference type="EMBL" id="KAJ4022565.1"/>
    </source>
</evidence>
<name>A0A9W8Q0M6_9HYPO</name>
<comment type="caution">
    <text evidence="1">The sequence shown here is derived from an EMBL/GenBank/DDBJ whole genome shotgun (WGS) entry which is preliminary data.</text>
</comment>
<accession>A0A9W8Q0M6</accession>
<dbReference type="AlphaFoldDB" id="A0A9W8Q0M6"/>
<sequence length="78" mass="8274">MSLKAAGHIMAENETDAVARDRNRLDTLVVNITAPEAGADNATILVIGTTATMVAVAQQFNTMGHVVNERDVLGPKAW</sequence>
<dbReference type="Proteomes" id="UP001152130">
    <property type="component" value="Unassembled WGS sequence"/>
</dbReference>
<reference evidence="1" key="1">
    <citation type="submission" date="2022-10" db="EMBL/GenBank/DDBJ databases">
        <title>Fusarium specimens isolated from Avocado Roots.</title>
        <authorList>
            <person name="Stajich J."/>
            <person name="Roper C."/>
            <person name="Heimlech-Rivalta G."/>
        </authorList>
    </citation>
    <scope>NUCLEOTIDE SEQUENCE</scope>
    <source>
        <strain evidence="1">CF00143</strain>
    </source>
</reference>